<dbReference type="AlphaFoldDB" id="A0A7G9SG13"/>
<proteinExistence type="predicted"/>
<dbReference type="InterPro" id="IPR036869">
    <property type="entry name" value="J_dom_sf"/>
</dbReference>
<name>A0A7G9SG13_9SPHN</name>
<keyword evidence="1" id="KW-0812">Transmembrane</keyword>
<dbReference type="SMART" id="SM00271">
    <property type="entry name" value="DnaJ"/>
    <property type="match status" value="1"/>
</dbReference>
<dbReference type="InterPro" id="IPR001623">
    <property type="entry name" value="DnaJ_domain"/>
</dbReference>
<evidence type="ECO:0000313" key="3">
    <source>
        <dbReference type="EMBL" id="QNN66788.1"/>
    </source>
</evidence>
<protein>
    <submittedName>
        <fullName evidence="3">J domain-containing protein</fullName>
    </submittedName>
</protein>
<dbReference type="SUPFAM" id="SSF46565">
    <property type="entry name" value="Chaperone J-domain"/>
    <property type="match status" value="1"/>
</dbReference>
<dbReference type="Pfam" id="PF00226">
    <property type="entry name" value="DnaJ"/>
    <property type="match status" value="1"/>
</dbReference>
<dbReference type="KEGG" id="slut:H9L13_08915"/>
<dbReference type="PROSITE" id="PS50076">
    <property type="entry name" value="DNAJ_2"/>
    <property type="match status" value="1"/>
</dbReference>
<dbReference type="Gene3D" id="1.10.287.110">
    <property type="entry name" value="DnaJ domain"/>
    <property type="match status" value="1"/>
</dbReference>
<keyword evidence="1" id="KW-1133">Transmembrane helix</keyword>
<sequence>MRAEPSAHAILGLEPGADRETVERAYKQLIKQHHPDREGGDSARAAQINRAYRELRAGAHKAHLELEDDQVFGSRRGLWTGLAIAAAAGSLALVAATALMSSADIAPVLPVGKSEAVARTGEPMDQPIVFPAVDEEIARAASMARGEDEIALTAASRDCHLRLRNEPSLEQFDRCAAFDYVATFVQDRDPLRDRGPFGELAVTSRLMRAGALLSSDYLAIDGRLDQLRLRTELALAPPAEPAPPVRAEAVPD</sequence>
<dbReference type="Proteomes" id="UP000515971">
    <property type="component" value="Chromosome"/>
</dbReference>
<dbReference type="CDD" id="cd06257">
    <property type="entry name" value="DnaJ"/>
    <property type="match status" value="1"/>
</dbReference>
<reference evidence="3 4" key="1">
    <citation type="submission" date="2020-08" db="EMBL/GenBank/DDBJ databases">
        <title>Genome sequence of Sphingomonas lutea KCTC 23642T.</title>
        <authorList>
            <person name="Hyun D.-W."/>
            <person name="Bae J.-W."/>
        </authorList>
    </citation>
    <scope>NUCLEOTIDE SEQUENCE [LARGE SCALE GENOMIC DNA]</scope>
    <source>
        <strain evidence="3 4">KCTC 23642</strain>
    </source>
</reference>
<keyword evidence="4" id="KW-1185">Reference proteome</keyword>
<accession>A0A7G9SG13</accession>
<feature type="transmembrane region" description="Helical" evidence="1">
    <location>
        <begin position="78"/>
        <end position="100"/>
    </location>
</feature>
<dbReference type="EMBL" id="CP060718">
    <property type="protein sequence ID" value="QNN66788.1"/>
    <property type="molecule type" value="Genomic_DNA"/>
</dbReference>
<evidence type="ECO:0000313" key="4">
    <source>
        <dbReference type="Proteomes" id="UP000515971"/>
    </source>
</evidence>
<organism evidence="3 4">
    <name type="scientific">Sphingomonas lutea</name>
    <dbReference type="NCBI Taxonomy" id="1045317"/>
    <lineage>
        <taxon>Bacteria</taxon>
        <taxon>Pseudomonadati</taxon>
        <taxon>Pseudomonadota</taxon>
        <taxon>Alphaproteobacteria</taxon>
        <taxon>Sphingomonadales</taxon>
        <taxon>Sphingomonadaceae</taxon>
        <taxon>Sphingomonas</taxon>
    </lineage>
</organism>
<keyword evidence="1" id="KW-0472">Membrane</keyword>
<feature type="domain" description="J" evidence="2">
    <location>
        <begin position="6"/>
        <end position="83"/>
    </location>
</feature>
<dbReference type="RefSeq" id="WP_187537380.1">
    <property type="nucleotide sequence ID" value="NZ_BAABJT010000001.1"/>
</dbReference>
<evidence type="ECO:0000259" key="2">
    <source>
        <dbReference type="PROSITE" id="PS50076"/>
    </source>
</evidence>
<evidence type="ECO:0000256" key="1">
    <source>
        <dbReference type="SAM" id="Phobius"/>
    </source>
</evidence>
<gene>
    <name evidence="3" type="ORF">H9L13_08915</name>
</gene>